<evidence type="ECO:0000313" key="2">
    <source>
        <dbReference type="EMBL" id="QSQ10979.1"/>
    </source>
</evidence>
<protein>
    <recommendedName>
        <fullName evidence="4">Lipoprotein</fullName>
    </recommendedName>
</protein>
<accession>A0ABX7MX54</accession>
<sequence length="277" mass="30129">MQSLSLNLAFVSLLGVAACGAPPAVGEDFAGETDTTERELIGREVSLPLCELTSLRSGWSCWLDEDKQTPCPSGQTPSQFWLRPDVGSQYTCGSGVEGAREVRTWDLTWGEEAFYARGEAVSCDSTLETTQASTWSQYTEGAAPGGTGQPLLQARLTSFVEHLRPALTRGTVSASFDESFCASVGGCTDTTSLILVLTKRDADPTWTEVIRREFPLIRGAPEGAFEVKTRLAPLTEVRFEVYVRNSHNSVAEVVFHDLRLFTEMCVPDMSGQGQCLP</sequence>
<keyword evidence="1" id="KW-0732">Signal</keyword>
<feature type="signal peptide" evidence="1">
    <location>
        <begin position="1"/>
        <end position="17"/>
    </location>
</feature>
<gene>
    <name evidence="2" type="ORF">JY572_21390</name>
</gene>
<reference evidence="2 3" key="1">
    <citation type="submission" date="2021-02" db="EMBL/GenBank/DDBJ databases">
        <title>De Novo genome assembly of isolated myxobacteria.</title>
        <authorList>
            <person name="Stevens D.C."/>
        </authorList>
    </citation>
    <scope>NUCLEOTIDE SEQUENCE [LARGE SCALE GENOMIC DNA]</scope>
    <source>
        <strain evidence="2 3">SCHIC003</strain>
    </source>
</reference>
<keyword evidence="3" id="KW-1185">Reference proteome</keyword>
<organism evidence="2 3">
    <name type="scientific">Myxococcus landrumensis</name>
    <dbReference type="NCBI Taxonomy" id="2813577"/>
    <lineage>
        <taxon>Bacteria</taxon>
        <taxon>Pseudomonadati</taxon>
        <taxon>Myxococcota</taxon>
        <taxon>Myxococcia</taxon>
        <taxon>Myxococcales</taxon>
        <taxon>Cystobacterineae</taxon>
        <taxon>Myxococcaceae</taxon>
        <taxon>Myxococcus</taxon>
    </lineage>
</organism>
<feature type="chain" id="PRO_5046877539" description="Lipoprotein" evidence="1">
    <location>
        <begin position="18"/>
        <end position="277"/>
    </location>
</feature>
<dbReference type="EMBL" id="CP071091">
    <property type="protein sequence ID" value="QSQ10979.1"/>
    <property type="molecule type" value="Genomic_DNA"/>
</dbReference>
<dbReference type="Proteomes" id="UP000663090">
    <property type="component" value="Chromosome"/>
</dbReference>
<dbReference type="RefSeq" id="WP_206712739.1">
    <property type="nucleotide sequence ID" value="NZ_CP071091.1"/>
</dbReference>
<evidence type="ECO:0000256" key="1">
    <source>
        <dbReference type="SAM" id="SignalP"/>
    </source>
</evidence>
<evidence type="ECO:0008006" key="4">
    <source>
        <dbReference type="Google" id="ProtNLM"/>
    </source>
</evidence>
<evidence type="ECO:0000313" key="3">
    <source>
        <dbReference type="Proteomes" id="UP000663090"/>
    </source>
</evidence>
<proteinExistence type="predicted"/>
<name>A0ABX7MX54_9BACT</name>